<evidence type="ECO:0000256" key="1">
    <source>
        <dbReference type="ARBA" id="ARBA00022729"/>
    </source>
</evidence>
<sequence>MKKHLMIPAITMVLSIFACGSSEKSTDDIMESSVTLITHDSFAVSDGLFDIFTSETGITVEQLSLGDTGQLISTSILTKDDPIGDVIFGIDNTFLGRALNAGIFTPYTSSIESQILEELDYEKSDYLTPIDYGHVCLNYWKDSFSDTFPPPKSIDDLLDPSYANLLVVQNPETSSPGLAFLLATISHFGSDWVSFWQTLNQNGVSVTTDWESSYYGDFIAGGGESSIVVSYASSPIAELIYSDPPVEIPPTGIIEDSCFKQVEYAGILKNTQNMPEAEALIDFLLSQRFQEDIPLNMFMMPVLAEAFLPATFSAYPTIPSDLNEISPTEIEANRNNWTEIWTETVLR</sequence>
<dbReference type="SUPFAM" id="SSF53850">
    <property type="entry name" value="Periplasmic binding protein-like II"/>
    <property type="match status" value="1"/>
</dbReference>
<dbReference type="Gene3D" id="3.40.190.10">
    <property type="entry name" value="Periplasmic binding protein-like II"/>
    <property type="match status" value="2"/>
</dbReference>
<proteinExistence type="predicted"/>
<dbReference type="GO" id="GO:0015888">
    <property type="term" value="P:thiamine transport"/>
    <property type="evidence" value="ECO:0007669"/>
    <property type="project" value="InterPro"/>
</dbReference>
<reference evidence="2" key="1">
    <citation type="submission" date="2018-05" db="EMBL/GenBank/DDBJ databases">
        <authorList>
            <person name="Lanie J.A."/>
            <person name="Ng W.-L."/>
            <person name="Kazmierczak K.M."/>
            <person name="Andrzejewski T.M."/>
            <person name="Davidsen T.M."/>
            <person name="Wayne K.J."/>
            <person name="Tettelin H."/>
            <person name="Glass J.I."/>
            <person name="Rusch D."/>
            <person name="Podicherti R."/>
            <person name="Tsui H.-C.T."/>
            <person name="Winkler M.E."/>
        </authorList>
    </citation>
    <scope>NUCLEOTIDE SEQUENCE</scope>
</reference>
<organism evidence="2">
    <name type="scientific">marine metagenome</name>
    <dbReference type="NCBI Taxonomy" id="408172"/>
    <lineage>
        <taxon>unclassified sequences</taxon>
        <taxon>metagenomes</taxon>
        <taxon>ecological metagenomes</taxon>
    </lineage>
</organism>
<dbReference type="Pfam" id="PF13343">
    <property type="entry name" value="SBP_bac_6"/>
    <property type="match status" value="1"/>
</dbReference>
<keyword evidence="1" id="KW-0732">Signal</keyword>
<protein>
    <recommendedName>
        <fullName evidence="3">Thiamine ABC transporter substrate-binding protein</fullName>
    </recommendedName>
</protein>
<gene>
    <name evidence="2" type="ORF">METZ01_LOCUS229378</name>
</gene>
<dbReference type="AlphaFoldDB" id="A0A382GNZ8"/>
<dbReference type="PANTHER" id="PTHR30006:SF2">
    <property type="entry name" value="ABC TRANSPORTER SUBSTRATE-BINDING PROTEIN"/>
    <property type="match status" value="1"/>
</dbReference>
<dbReference type="NCBIfam" id="TIGR01254">
    <property type="entry name" value="sfuA"/>
    <property type="match status" value="1"/>
</dbReference>
<evidence type="ECO:0000313" key="2">
    <source>
        <dbReference type="EMBL" id="SVB76524.1"/>
    </source>
</evidence>
<dbReference type="InterPro" id="IPR005948">
    <property type="entry name" value="ThiB-like"/>
</dbReference>
<dbReference type="GO" id="GO:0030288">
    <property type="term" value="C:outer membrane-bounded periplasmic space"/>
    <property type="evidence" value="ECO:0007669"/>
    <property type="project" value="TreeGrafter"/>
</dbReference>
<name>A0A382GNZ8_9ZZZZ</name>
<dbReference type="EMBL" id="UINC01056462">
    <property type="protein sequence ID" value="SVB76524.1"/>
    <property type="molecule type" value="Genomic_DNA"/>
</dbReference>
<dbReference type="GO" id="GO:0030975">
    <property type="term" value="F:thiamine binding"/>
    <property type="evidence" value="ECO:0007669"/>
    <property type="project" value="InterPro"/>
</dbReference>
<dbReference type="GO" id="GO:0030976">
    <property type="term" value="F:thiamine pyrophosphate binding"/>
    <property type="evidence" value="ECO:0007669"/>
    <property type="project" value="TreeGrafter"/>
</dbReference>
<accession>A0A382GNZ8</accession>
<dbReference type="PROSITE" id="PS51257">
    <property type="entry name" value="PROKAR_LIPOPROTEIN"/>
    <property type="match status" value="1"/>
</dbReference>
<evidence type="ECO:0008006" key="3">
    <source>
        <dbReference type="Google" id="ProtNLM"/>
    </source>
</evidence>
<dbReference type="PANTHER" id="PTHR30006">
    <property type="entry name" value="THIAMINE-BINDING PERIPLASMIC PROTEIN-RELATED"/>
    <property type="match status" value="1"/>
</dbReference>